<dbReference type="eggNOG" id="ENOG502SDFM">
    <property type="taxonomic scope" value="Eukaryota"/>
</dbReference>
<dbReference type="FunCoup" id="A5DS50">
    <property type="interactions" value="74"/>
</dbReference>
<comment type="similarity">
    <text evidence="2">Belongs to the PIGH family.</text>
</comment>
<feature type="transmembrane region" description="Helical" evidence="3">
    <location>
        <begin position="70"/>
        <end position="87"/>
    </location>
</feature>
<feature type="domain" description="Phosphatidylinositol N-acetylglucosaminyltransferase subunit H conserved" evidence="4">
    <location>
        <begin position="93"/>
        <end position="166"/>
    </location>
</feature>
<dbReference type="GO" id="GO:0006506">
    <property type="term" value="P:GPI anchor biosynthetic process"/>
    <property type="evidence" value="ECO:0007669"/>
    <property type="project" value="UniProtKB-UniPathway"/>
</dbReference>
<keyword evidence="3" id="KW-0812">Transmembrane</keyword>
<dbReference type="GeneID" id="5235534"/>
<dbReference type="GO" id="GO:0000506">
    <property type="term" value="C:glycosylphosphatidylinositol-N-acetylglucosaminyltransferase (GPI-GnT) complex"/>
    <property type="evidence" value="ECO:0007669"/>
    <property type="project" value="InterPro"/>
</dbReference>
<dbReference type="PANTHER" id="PTHR15231:SF1">
    <property type="entry name" value="PHOSPHATIDYLINOSITOL N-ACETYLGLUCOSAMINYLTRANSFERASE SUBUNIT H"/>
    <property type="match status" value="1"/>
</dbReference>
<evidence type="ECO:0000259" key="4">
    <source>
        <dbReference type="Pfam" id="PF10181"/>
    </source>
</evidence>
<gene>
    <name evidence="5" type="ORF">LELG_00186</name>
</gene>
<evidence type="ECO:0000256" key="3">
    <source>
        <dbReference type="SAM" id="Phobius"/>
    </source>
</evidence>
<dbReference type="VEuPathDB" id="FungiDB:LELG_00186"/>
<evidence type="ECO:0000256" key="1">
    <source>
        <dbReference type="ARBA" id="ARBA00004687"/>
    </source>
</evidence>
<dbReference type="Proteomes" id="UP000001996">
    <property type="component" value="Unassembled WGS sequence"/>
</dbReference>
<dbReference type="InterPro" id="IPR019328">
    <property type="entry name" value="PIGH-H_dom"/>
</dbReference>
<dbReference type="KEGG" id="lel:PVL30_000179"/>
<dbReference type="InterPro" id="IPR044215">
    <property type="entry name" value="PIG-H"/>
</dbReference>
<organism evidence="5 6">
    <name type="scientific">Lodderomyces elongisporus (strain ATCC 11503 / CBS 2605 / JCM 1781 / NBRC 1676 / NRRL YB-4239)</name>
    <name type="common">Yeast</name>
    <name type="synonym">Saccharomyces elongisporus</name>
    <dbReference type="NCBI Taxonomy" id="379508"/>
    <lineage>
        <taxon>Eukaryota</taxon>
        <taxon>Fungi</taxon>
        <taxon>Dikarya</taxon>
        <taxon>Ascomycota</taxon>
        <taxon>Saccharomycotina</taxon>
        <taxon>Pichiomycetes</taxon>
        <taxon>Debaryomycetaceae</taxon>
        <taxon>Candida/Lodderomyces clade</taxon>
        <taxon>Lodderomyces</taxon>
    </lineage>
</organism>
<reference evidence="5 6" key="1">
    <citation type="journal article" date="2009" name="Nature">
        <title>Evolution of pathogenicity and sexual reproduction in eight Candida genomes.</title>
        <authorList>
            <person name="Butler G."/>
            <person name="Rasmussen M.D."/>
            <person name="Lin M.F."/>
            <person name="Santos M.A."/>
            <person name="Sakthikumar S."/>
            <person name="Munro C.A."/>
            <person name="Rheinbay E."/>
            <person name="Grabherr M."/>
            <person name="Forche A."/>
            <person name="Reedy J.L."/>
            <person name="Agrafioti I."/>
            <person name="Arnaud M.B."/>
            <person name="Bates S."/>
            <person name="Brown A.J."/>
            <person name="Brunke S."/>
            <person name="Costanzo M.C."/>
            <person name="Fitzpatrick D.A."/>
            <person name="de Groot P.W."/>
            <person name="Harris D."/>
            <person name="Hoyer L.L."/>
            <person name="Hube B."/>
            <person name="Klis F.M."/>
            <person name="Kodira C."/>
            <person name="Lennard N."/>
            <person name="Logue M.E."/>
            <person name="Martin R."/>
            <person name="Neiman A.M."/>
            <person name="Nikolaou E."/>
            <person name="Quail M.A."/>
            <person name="Quinn J."/>
            <person name="Santos M.C."/>
            <person name="Schmitzberger F.F."/>
            <person name="Sherlock G."/>
            <person name="Shah P."/>
            <person name="Silverstein K.A."/>
            <person name="Skrzypek M.S."/>
            <person name="Soll D."/>
            <person name="Staggs R."/>
            <person name="Stansfield I."/>
            <person name="Stumpf M.P."/>
            <person name="Sudbery P.E."/>
            <person name="Srikantha T."/>
            <person name="Zeng Q."/>
            <person name="Berman J."/>
            <person name="Berriman M."/>
            <person name="Heitman J."/>
            <person name="Gow N.A."/>
            <person name="Lorenz M.C."/>
            <person name="Birren B.W."/>
            <person name="Kellis M."/>
            <person name="Cuomo C.A."/>
        </authorList>
    </citation>
    <scope>NUCLEOTIDE SEQUENCE [LARGE SCALE GENOMIC DNA]</scope>
    <source>
        <strain evidence="6">ATCC 11503 / BCRC 21390 / CBS 2605 / JCM 1781 / NBRC 1676 / NRRL YB-4239</strain>
    </source>
</reference>
<proteinExistence type="inferred from homology"/>
<keyword evidence="6" id="KW-1185">Reference proteome</keyword>
<name>A5DS50_LODEL</name>
<dbReference type="EMBL" id="CH981524">
    <property type="protein sequence ID" value="EDK42008.1"/>
    <property type="molecule type" value="Genomic_DNA"/>
</dbReference>
<dbReference type="InParanoid" id="A5DS50"/>
<protein>
    <recommendedName>
        <fullName evidence="4">Phosphatidylinositol N-acetylglucosaminyltransferase subunit H conserved domain-containing protein</fullName>
    </recommendedName>
</protein>
<dbReference type="UniPathway" id="UPA00196"/>
<sequence length="206" mass="23832">MSNPKDYRLIIEPPLKDGILTHKLDQVSFTVRLASPPFLVKYQFQLVVVLTALVFVVISLNFSDLLNRKVQSAIGALIILSIFVFFVQEPEDSLIVMRGIGAQLISKRLWAFQNSGKFLPLNSMIDLVIHEGFHDYGQVIFYLCFLTKSNTEMPTKKEDAIKVVFKEYLPRKEILMQVWAMSRPLLFGENRRYWRRVPGQGLRRVL</sequence>
<dbReference type="PANTHER" id="PTHR15231">
    <property type="entry name" value="PHOSPHATIDYLINOSITOL N-ACETYLGLUCOSAMINYLTRANSFERASE SUBUNIT H"/>
    <property type="match status" value="1"/>
</dbReference>
<evidence type="ECO:0000313" key="6">
    <source>
        <dbReference type="Proteomes" id="UP000001996"/>
    </source>
</evidence>
<dbReference type="Pfam" id="PF10181">
    <property type="entry name" value="PIG-H"/>
    <property type="match status" value="1"/>
</dbReference>
<accession>A5DS50</accession>
<keyword evidence="3" id="KW-0472">Membrane</keyword>
<evidence type="ECO:0000256" key="2">
    <source>
        <dbReference type="ARBA" id="ARBA00009610"/>
    </source>
</evidence>
<feature type="transmembrane region" description="Helical" evidence="3">
    <location>
        <begin position="42"/>
        <end position="63"/>
    </location>
</feature>
<dbReference type="AlphaFoldDB" id="A5DS50"/>
<dbReference type="STRING" id="379508.A5DS50"/>
<keyword evidence="3" id="KW-1133">Transmembrane helix</keyword>
<dbReference type="OrthoDB" id="6256716at2759"/>
<evidence type="ECO:0000313" key="5">
    <source>
        <dbReference type="EMBL" id="EDK42008.1"/>
    </source>
</evidence>
<dbReference type="HOGENOM" id="CLU_1337344_0_0_1"/>
<comment type="pathway">
    <text evidence="1">Glycolipid biosynthesis; glycosylphosphatidylinositol-anchor biosynthesis.</text>
</comment>